<organism evidence="1 2">
    <name type="scientific">Thermoanaerobacter uzonensis DSM 18761</name>
    <dbReference type="NCBI Taxonomy" id="1123369"/>
    <lineage>
        <taxon>Bacteria</taxon>
        <taxon>Bacillati</taxon>
        <taxon>Bacillota</taxon>
        <taxon>Clostridia</taxon>
        <taxon>Thermoanaerobacterales</taxon>
        <taxon>Thermoanaerobacteraceae</taxon>
        <taxon>Thermoanaerobacter</taxon>
    </lineage>
</organism>
<accession>A0A1M5B594</accession>
<name>A0A1M5B594_9THEO</name>
<keyword evidence="2" id="KW-1185">Reference proteome</keyword>
<gene>
    <name evidence="1" type="ORF">SAMN02745195_02490</name>
</gene>
<evidence type="ECO:0000313" key="2">
    <source>
        <dbReference type="Proteomes" id="UP000184127"/>
    </source>
</evidence>
<dbReference type="AlphaFoldDB" id="A0A1M5B594"/>
<dbReference type="Proteomes" id="UP000184127">
    <property type="component" value="Unassembled WGS sequence"/>
</dbReference>
<dbReference type="RefSeq" id="WP_072969622.1">
    <property type="nucleotide sequence ID" value="NZ_FQUR01000031.1"/>
</dbReference>
<reference evidence="2" key="1">
    <citation type="submission" date="2016-11" db="EMBL/GenBank/DDBJ databases">
        <authorList>
            <person name="Varghese N."/>
            <person name="Submissions S."/>
        </authorList>
    </citation>
    <scope>NUCLEOTIDE SEQUENCE [LARGE SCALE GENOMIC DNA]</scope>
    <source>
        <strain evidence="2">DSM 18761</strain>
    </source>
</reference>
<proteinExistence type="predicted"/>
<evidence type="ECO:0008006" key="3">
    <source>
        <dbReference type="Google" id="ProtNLM"/>
    </source>
</evidence>
<sequence length="102" mass="11691">MKGKKYSFRIRESDKDIEEILSNLGASERSDFIRNAVRFYAGYKDRLDDIDKKLDCILEKIDTKSENLSVSPSVSLSNDEKSQKTNETEKLLIESVIDILSL</sequence>
<evidence type="ECO:0000313" key="1">
    <source>
        <dbReference type="EMBL" id="SHF37649.1"/>
    </source>
</evidence>
<dbReference type="EMBL" id="FQUR01000031">
    <property type="protein sequence ID" value="SHF37649.1"/>
    <property type="molecule type" value="Genomic_DNA"/>
</dbReference>
<protein>
    <recommendedName>
        <fullName evidence="3">Ribbon-helix-helix protein, copG family</fullName>
    </recommendedName>
</protein>